<name>A0A7X9XB17_9BACT</name>
<dbReference type="EMBL" id="JABANE010000057">
    <property type="protein sequence ID" value="NME70184.1"/>
    <property type="molecule type" value="Genomic_DNA"/>
</dbReference>
<gene>
    <name evidence="1" type="ORF">HHU12_19570</name>
</gene>
<reference evidence="1 2" key="1">
    <citation type="submission" date="2020-04" db="EMBL/GenBank/DDBJ databases">
        <title>Flammeovirga sp. SR4, a novel species isolated from seawater.</title>
        <authorList>
            <person name="Wang X."/>
        </authorList>
    </citation>
    <scope>NUCLEOTIDE SEQUENCE [LARGE SCALE GENOMIC DNA]</scope>
    <source>
        <strain evidence="1 2">ATCC 23126</strain>
    </source>
</reference>
<dbReference type="Gene3D" id="1.10.575.10">
    <property type="entry name" value="P1 Nuclease"/>
    <property type="match status" value="1"/>
</dbReference>
<proteinExistence type="predicted"/>
<accession>A0A7X9XB17</accession>
<dbReference type="Proteomes" id="UP000576082">
    <property type="component" value="Unassembled WGS sequence"/>
</dbReference>
<sequence>MLFQTLTVLFWGFYAHVTINTEAVLILPQELFPFYKSQLQEIKKGAVRPDQRRGLLEREGGKHYIDIEHYSDSILLKTMTYDEALLRYGEAHLLENGEAPWNIIRYYYMLRKAFEEKNEKLIIKYSSEVGHYIADLHVPLHTTENYNGQLTGQVGIHSFWESTLPEHFGNYYSFSNLEPYYIEDIEETVWQIMRESHALVDKVLKDERDIVKQLPVNSGMTIKRRGRRLEIQASDEYAKAYHDKLGGMVEQRMQSAVQKIASFWYTCWIDAGQPDLFEE</sequence>
<evidence type="ECO:0000313" key="1">
    <source>
        <dbReference type="EMBL" id="NME70184.1"/>
    </source>
</evidence>
<dbReference type="RefSeq" id="WP_169658426.1">
    <property type="nucleotide sequence ID" value="NZ_JABANE010000057.1"/>
</dbReference>
<comment type="caution">
    <text evidence="1">The sequence shown here is derived from an EMBL/GenBank/DDBJ whole genome shotgun (WGS) entry which is preliminary data.</text>
</comment>
<dbReference type="GO" id="GO:0016788">
    <property type="term" value="F:hydrolase activity, acting on ester bonds"/>
    <property type="evidence" value="ECO:0007669"/>
    <property type="project" value="InterPro"/>
</dbReference>
<keyword evidence="2" id="KW-1185">Reference proteome</keyword>
<protein>
    <submittedName>
        <fullName evidence="1">S1/P1 Nuclease</fullName>
    </submittedName>
</protein>
<dbReference type="CDD" id="cd10981">
    <property type="entry name" value="ZnPC_S1P1"/>
    <property type="match status" value="1"/>
</dbReference>
<organism evidence="1 2">
    <name type="scientific">Flammeovirga aprica JL-4</name>
    <dbReference type="NCBI Taxonomy" id="694437"/>
    <lineage>
        <taxon>Bacteria</taxon>
        <taxon>Pseudomonadati</taxon>
        <taxon>Bacteroidota</taxon>
        <taxon>Cytophagia</taxon>
        <taxon>Cytophagales</taxon>
        <taxon>Flammeovirgaceae</taxon>
        <taxon>Flammeovirga</taxon>
    </lineage>
</organism>
<dbReference type="AlphaFoldDB" id="A0A7X9XB17"/>
<evidence type="ECO:0000313" key="2">
    <source>
        <dbReference type="Proteomes" id="UP000576082"/>
    </source>
</evidence>
<dbReference type="SUPFAM" id="SSF48537">
    <property type="entry name" value="Phospholipase C/P1 nuclease"/>
    <property type="match status" value="1"/>
</dbReference>
<dbReference type="InterPro" id="IPR008947">
    <property type="entry name" value="PLipase_C/P1_nuclease_dom_sf"/>
</dbReference>